<name>A0A3P1S2F6_STRSA</name>
<keyword evidence="1" id="KW-0472">Membrane</keyword>
<comment type="caution">
    <text evidence="2">The sequence shown here is derived from an EMBL/GenBank/DDBJ whole genome shotgun (WGS) entry which is preliminary data.</text>
</comment>
<dbReference type="InterPro" id="IPR009793">
    <property type="entry name" value="DUF1361"/>
</dbReference>
<organism evidence="2 3">
    <name type="scientific">Streptococcus sanguinis</name>
    <dbReference type="NCBI Taxonomy" id="1305"/>
    <lineage>
        <taxon>Bacteria</taxon>
        <taxon>Bacillati</taxon>
        <taxon>Bacillota</taxon>
        <taxon>Bacilli</taxon>
        <taxon>Lactobacillales</taxon>
        <taxon>Streptococcaceae</taxon>
        <taxon>Streptococcus</taxon>
    </lineage>
</organism>
<keyword evidence="1" id="KW-0812">Transmembrane</keyword>
<feature type="transmembrane region" description="Helical" evidence="1">
    <location>
        <begin position="66"/>
        <end position="84"/>
    </location>
</feature>
<proteinExistence type="predicted"/>
<sequence>MTQQGGAFRMRKPFMIHALFLMIAFFIYIQSLNGGPTYLIWNMTLALISYDAAVLTLLFKKQKWAYPLLFLLWLLFFPNTFYMITDLIHMTWVADVLSKPSVFLLFLAFVSSILFGIFCGMESWYVIKEGWKLNWYLDLLLTAALSVVSSLAIYIGRYDRLNSWDLLLHPQLVLQKLLQTLQPDRLPFILGFTFLQFMSLVFLMKDNKK</sequence>
<dbReference type="Pfam" id="PF07099">
    <property type="entry name" value="DUF1361"/>
    <property type="match status" value="1"/>
</dbReference>
<evidence type="ECO:0000313" key="3">
    <source>
        <dbReference type="Proteomes" id="UP000277597"/>
    </source>
</evidence>
<dbReference type="AlphaFoldDB" id="A0A3P1S2F6"/>
<feature type="transmembrane region" description="Helical" evidence="1">
    <location>
        <begin position="104"/>
        <end position="127"/>
    </location>
</feature>
<feature type="transmembrane region" description="Helical" evidence="1">
    <location>
        <begin position="139"/>
        <end position="156"/>
    </location>
</feature>
<accession>A0A3P1S2F6</accession>
<dbReference type="RefSeq" id="WP_002918076.1">
    <property type="nucleotide sequence ID" value="NZ_CP071417.1"/>
</dbReference>
<dbReference type="Proteomes" id="UP000277597">
    <property type="component" value="Unassembled WGS sequence"/>
</dbReference>
<evidence type="ECO:0000256" key="1">
    <source>
        <dbReference type="SAM" id="Phobius"/>
    </source>
</evidence>
<feature type="transmembrane region" description="Helical" evidence="1">
    <location>
        <begin position="14"/>
        <end position="32"/>
    </location>
</feature>
<feature type="transmembrane region" description="Helical" evidence="1">
    <location>
        <begin position="186"/>
        <end position="204"/>
    </location>
</feature>
<protein>
    <submittedName>
        <fullName evidence="2">DUF1361 domain-containing protein</fullName>
    </submittedName>
</protein>
<dbReference type="EMBL" id="RQZI01000009">
    <property type="protein sequence ID" value="RRC91451.1"/>
    <property type="molecule type" value="Genomic_DNA"/>
</dbReference>
<reference evidence="2 3" key="1">
    <citation type="submission" date="2018-11" db="EMBL/GenBank/DDBJ databases">
        <title>Genomes From Bacteria Associated with the Canine Oral Cavity: a Test Case for Automated Genome-Based Taxonomic Assignment.</title>
        <authorList>
            <person name="Coil D.A."/>
            <person name="Jospin G."/>
            <person name="Darling A.E."/>
            <person name="Wallis C."/>
            <person name="Davis I.J."/>
            <person name="Harris S."/>
            <person name="Eisen J.A."/>
            <person name="Holcombe L.J."/>
            <person name="O'Flynn C."/>
        </authorList>
    </citation>
    <scope>NUCLEOTIDE SEQUENCE [LARGE SCALE GENOMIC DNA]</scope>
    <source>
        <strain evidence="2 3">OH953</strain>
    </source>
</reference>
<feature type="transmembrane region" description="Helical" evidence="1">
    <location>
        <begin position="38"/>
        <end position="59"/>
    </location>
</feature>
<keyword evidence="1" id="KW-1133">Transmembrane helix</keyword>
<gene>
    <name evidence="2" type="ORF">EII39_08620</name>
</gene>
<evidence type="ECO:0000313" key="2">
    <source>
        <dbReference type="EMBL" id="RRC91451.1"/>
    </source>
</evidence>